<dbReference type="Pfam" id="PF00249">
    <property type="entry name" value="Myb_DNA-binding"/>
    <property type="match status" value="1"/>
</dbReference>
<keyword evidence="8" id="KW-1185">Reference proteome</keyword>
<dbReference type="Proteomes" id="UP001177140">
    <property type="component" value="Unassembled WGS sequence"/>
</dbReference>
<dbReference type="InterPro" id="IPR006447">
    <property type="entry name" value="Myb_dom_plants"/>
</dbReference>
<dbReference type="InterPro" id="IPR001005">
    <property type="entry name" value="SANT/Myb"/>
</dbReference>
<keyword evidence="2" id="KW-0805">Transcription regulation</keyword>
<proteinExistence type="predicted"/>
<evidence type="ECO:0000259" key="6">
    <source>
        <dbReference type="PROSITE" id="PS51294"/>
    </source>
</evidence>
<dbReference type="GO" id="GO:0003700">
    <property type="term" value="F:DNA-binding transcription factor activity"/>
    <property type="evidence" value="ECO:0007669"/>
    <property type="project" value="InterPro"/>
</dbReference>
<keyword evidence="3" id="KW-0804">Transcription</keyword>
<evidence type="ECO:0000313" key="7">
    <source>
        <dbReference type="EMBL" id="MCL7046580.1"/>
    </source>
</evidence>
<evidence type="ECO:0000256" key="2">
    <source>
        <dbReference type="ARBA" id="ARBA00023015"/>
    </source>
</evidence>
<accession>A0AA41VSA8</accession>
<keyword evidence="4" id="KW-0539">Nucleus</keyword>
<reference evidence="7" key="1">
    <citation type="submission" date="2022-03" db="EMBL/GenBank/DDBJ databases">
        <title>A functionally conserved STORR gene fusion in Papaver species that diverged 16.8 million years ago.</title>
        <authorList>
            <person name="Catania T."/>
        </authorList>
    </citation>
    <scope>NUCLEOTIDE SEQUENCE</scope>
    <source>
        <strain evidence="7">S-191538</strain>
    </source>
</reference>
<evidence type="ECO:0000256" key="1">
    <source>
        <dbReference type="ARBA" id="ARBA00004123"/>
    </source>
</evidence>
<organism evidence="7 8">
    <name type="scientific">Papaver nudicaule</name>
    <name type="common">Iceland poppy</name>
    <dbReference type="NCBI Taxonomy" id="74823"/>
    <lineage>
        <taxon>Eukaryota</taxon>
        <taxon>Viridiplantae</taxon>
        <taxon>Streptophyta</taxon>
        <taxon>Embryophyta</taxon>
        <taxon>Tracheophyta</taxon>
        <taxon>Spermatophyta</taxon>
        <taxon>Magnoliopsida</taxon>
        <taxon>Ranunculales</taxon>
        <taxon>Papaveraceae</taxon>
        <taxon>Papaveroideae</taxon>
        <taxon>Papaver</taxon>
    </lineage>
</organism>
<dbReference type="AlphaFoldDB" id="A0AA41VSA8"/>
<dbReference type="PANTHER" id="PTHR31499">
    <property type="entry name" value="MYB FAMILY TRANSCRIPTION FACTOR PHL11"/>
    <property type="match status" value="1"/>
</dbReference>
<dbReference type="NCBIfam" id="TIGR01557">
    <property type="entry name" value="myb_SHAQKYF"/>
    <property type="match status" value="1"/>
</dbReference>
<feature type="region of interest" description="Disordered" evidence="5">
    <location>
        <begin position="61"/>
        <end position="90"/>
    </location>
</feature>
<name>A0AA41VSA8_PAPNU</name>
<feature type="domain" description="HTH myb-type" evidence="6">
    <location>
        <begin position="1"/>
        <end position="55"/>
    </location>
</feature>
<dbReference type="PANTHER" id="PTHR31499:SF80">
    <property type="entry name" value="HTH MYB-TYPE DOMAIN-CONTAINING PROTEIN"/>
    <property type="match status" value="1"/>
</dbReference>
<feature type="compositionally biased region" description="Basic and acidic residues" evidence="5">
    <location>
        <begin position="76"/>
        <end position="85"/>
    </location>
</feature>
<dbReference type="InterPro" id="IPR009057">
    <property type="entry name" value="Homeodomain-like_sf"/>
</dbReference>
<dbReference type="EMBL" id="JAJJMA010283076">
    <property type="protein sequence ID" value="MCL7046580.1"/>
    <property type="molecule type" value="Genomic_DNA"/>
</dbReference>
<dbReference type="FunFam" id="1.10.10.60:FF:000007">
    <property type="entry name" value="Two-component response regulator"/>
    <property type="match status" value="1"/>
</dbReference>
<dbReference type="PROSITE" id="PS51294">
    <property type="entry name" value="HTH_MYB"/>
    <property type="match status" value="1"/>
</dbReference>
<dbReference type="Pfam" id="PF14379">
    <property type="entry name" value="Myb_CC_LHEQLE"/>
    <property type="match status" value="1"/>
</dbReference>
<dbReference type="InterPro" id="IPR046955">
    <property type="entry name" value="PHR1-like"/>
</dbReference>
<dbReference type="InterPro" id="IPR025756">
    <property type="entry name" value="Myb_CC_LHEQLE"/>
</dbReference>
<evidence type="ECO:0000256" key="3">
    <source>
        <dbReference type="ARBA" id="ARBA00023163"/>
    </source>
</evidence>
<sequence>MRWTRNLHDCFVQAIDALGCDDKATPKSIHKKMGVKGLTIYHVKSHLQKYRLTRYLPDSKEDKRSLNSELTNRATTPERESEPSKKSAPNLEALCLQREIQKSLGILIEFQSQLQLRAEENARQLQKLFEKHNKDQFNDESNDASLRNNLHGGDKDMLKLEVRLSPDYQKKPRVDLGTSVY</sequence>
<dbReference type="SUPFAM" id="SSF46689">
    <property type="entry name" value="Homeodomain-like"/>
    <property type="match status" value="1"/>
</dbReference>
<gene>
    <name evidence="7" type="ORF">MKW94_012064</name>
</gene>
<dbReference type="Gene3D" id="1.10.10.60">
    <property type="entry name" value="Homeodomain-like"/>
    <property type="match status" value="1"/>
</dbReference>
<dbReference type="GO" id="GO:0003677">
    <property type="term" value="F:DNA binding"/>
    <property type="evidence" value="ECO:0007669"/>
    <property type="project" value="InterPro"/>
</dbReference>
<dbReference type="GO" id="GO:0005634">
    <property type="term" value="C:nucleus"/>
    <property type="evidence" value="ECO:0007669"/>
    <property type="project" value="UniProtKB-SubCell"/>
</dbReference>
<comment type="caution">
    <text evidence="7">The sequence shown here is derived from an EMBL/GenBank/DDBJ whole genome shotgun (WGS) entry which is preliminary data.</text>
</comment>
<comment type="subcellular location">
    <subcellularLocation>
        <location evidence="1">Nucleus</location>
    </subcellularLocation>
</comment>
<evidence type="ECO:0000256" key="4">
    <source>
        <dbReference type="ARBA" id="ARBA00023242"/>
    </source>
</evidence>
<evidence type="ECO:0000256" key="5">
    <source>
        <dbReference type="SAM" id="MobiDB-lite"/>
    </source>
</evidence>
<evidence type="ECO:0000313" key="8">
    <source>
        <dbReference type="Proteomes" id="UP001177140"/>
    </source>
</evidence>
<dbReference type="InterPro" id="IPR017930">
    <property type="entry name" value="Myb_dom"/>
</dbReference>
<protein>
    <recommendedName>
        <fullName evidence="6">HTH myb-type domain-containing protein</fullName>
    </recommendedName>
</protein>